<dbReference type="RefSeq" id="WP_096466989.1">
    <property type="nucleotide sequence ID" value="NZ_AP017312.1"/>
</dbReference>
<keyword evidence="6 12" id="KW-0028">Amino-acid biosynthesis</keyword>
<evidence type="ECO:0000256" key="7">
    <source>
        <dbReference type="ARBA" id="ARBA00022822"/>
    </source>
</evidence>
<comment type="catalytic activity">
    <reaction evidence="11 12">
        <text>(1S,2R)-1-C-(indol-3-yl)glycerol 3-phosphate + L-serine = D-glyceraldehyde 3-phosphate + L-tryptophan + H2O</text>
        <dbReference type="Rhea" id="RHEA:10532"/>
        <dbReference type="ChEBI" id="CHEBI:15377"/>
        <dbReference type="ChEBI" id="CHEBI:33384"/>
        <dbReference type="ChEBI" id="CHEBI:57912"/>
        <dbReference type="ChEBI" id="CHEBI:58866"/>
        <dbReference type="ChEBI" id="CHEBI:59776"/>
        <dbReference type="EC" id="4.2.1.20"/>
    </reaction>
</comment>
<dbReference type="NCBIfam" id="TIGR00263">
    <property type="entry name" value="trpB"/>
    <property type="match status" value="1"/>
</dbReference>
<dbReference type="PIRSF" id="PIRSF001413">
    <property type="entry name" value="Trp_syn_beta"/>
    <property type="match status" value="1"/>
</dbReference>
<evidence type="ECO:0000256" key="8">
    <source>
        <dbReference type="ARBA" id="ARBA00022898"/>
    </source>
</evidence>
<dbReference type="HAMAP" id="MF_00133">
    <property type="entry name" value="Trp_synth_beta"/>
    <property type="match status" value="1"/>
</dbReference>
<dbReference type="Proteomes" id="UP000217696">
    <property type="component" value="Chromosome"/>
</dbReference>
<evidence type="ECO:0000256" key="2">
    <source>
        <dbReference type="ARBA" id="ARBA00002786"/>
    </source>
</evidence>
<name>A0A0U5BG90_9BACL</name>
<dbReference type="Gene3D" id="3.40.50.1100">
    <property type="match status" value="2"/>
</dbReference>
<dbReference type="FunFam" id="3.40.50.1100:FF:000001">
    <property type="entry name" value="Tryptophan synthase beta chain"/>
    <property type="match status" value="1"/>
</dbReference>
<dbReference type="AlphaFoldDB" id="A0A0U5BG90"/>
<dbReference type="PANTHER" id="PTHR48077">
    <property type="entry name" value="TRYPTOPHAN SYNTHASE-RELATED"/>
    <property type="match status" value="1"/>
</dbReference>
<dbReference type="InterPro" id="IPR036052">
    <property type="entry name" value="TrpB-like_PALP_sf"/>
</dbReference>
<evidence type="ECO:0000256" key="9">
    <source>
        <dbReference type="ARBA" id="ARBA00023141"/>
    </source>
</evidence>
<accession>A0A0U5BG90</accession>
<keyword evidence="7 12" id="KW-0822">Tryptophan biosynthesis</keyword>
<dbReference type="InterPro" id="IPR006653">
    <property type="entry name" value="Trp_synth_b_CS"/>
</dbReference>
<protein>
    <recommendedName>
        <fullName evidence="12">Tryptophan synthase beta chain</fullName>
        <ecNumber evidence="12">4.2.1.20</ecNumber>
    </recommendedName>
</protein>
<dbReference type="InterPro" id="IPR001926">
    <property type="entry name" value="TrpB-like_PALP"/>
</dbReference>
<dbReference type="GO" id="GO:0005737">
    <property type="term" value="C:cytoplasm"/>
    <property type="evidence" value="ECO:0007669"/>
    <property type="project" value="TreeGrafter"/>
</dbReference>
<dbReference type="EC" id="4.2.1.20" evidence="12"/>
<comment type="function">
    <text evidence="2 12">The beta subunit is responsible for the synthesis of L-tryptophan from indole and L-serine.</text>
</comment>
<evidence type="ECO:0000256" key="3">
    <source>
        <dbReference type="ARBA" id="ARBA00004733"/>
    </source>
</evidence>
<evidence type="ECO:0000256" key="6">
    <source>
        <dbReference type="ARBA" id="ARBA00022605"/>
    </source>
</evidence>
<comment type="pathway">
    <text evidence="3 12">Amino-acid biosynthesis; L-tryptophan biosynthesis; L-tryptophan from chorismate: step 5/5.</text>
</comment>
<evidence type="ECO:0000313" key="14">
    <source>
        <dbReference type="Proteomes" id="UP000217696"/>
    </source>
</evidence>
<dbReference type="SUPFAM" id="SSF53686">
    <property type="entry name" value="Tryptophan synthase beta subunit-like PLP-dependent enzymes"/>
    <property type="match status" value="1"/>
</dbReference>
<feature type="modified residue" description="N6-(pyridoxal phosphate)lysine" evidence="12">
    <location>
        <position position="90"/>
    </location>
</feature>
<dbReference type="CDD" id="cd06446">
    <property type="entry name" value="Trp-synth_B"/>
    <property type="match status" value="1"/>
</dbReference>
<dbReference type="InterPro" id="IPR006654">
    <property type="entry name" value="Trp_synth_beta"/>
</dbReference>
<evidence type="ECO:0000256" key="10">
    <source>
        <dbReference type="ARBA" id="ARBA00023239"/>
    </source>
</evidence>
<dbReference type="KEGG" id="asoc:CB4_03490"/>
<dbReference type="EMBL" id="AP017312">
    <property type="protein sequence ID" value="BAU29303.1"/>
    <property type="molecule type" value="Genomic_DNA"/>
</dbReference>
<dbReference type="FunFam" id="3.40.50.1100:FF:000004">
    <property type="entry name" value="Tryptophan synthase beta chain"/>
    <property type="match status" value="1"/>
</dbReference>
<dbReference type="OrthoDB" id="9766131at2"/>
<reference evidence="13 14" key="1">
    <citation type="submission" date="2015-12" db="EMBL/GenBank/DDBJ databases">
        <title>Genome sequence of Aneurinibacillus soli.</title>
        <authorList>
            <person name="Lee J.S."/>
            <person name="Lee K.C."/>
            <person name="Kim K.K."/>
            <person name="Lee B.W."/>
        </authorList>
    </citation>
    <scope>NUCLEOTIDE SEQUENCE [LARGE SCALE GENOMIC DNA]</scope>
    <source>
        <strain evidence="13 14">CB4</strain>
    </source>
</reference>
<keyword evidence="8 12" id="KW-0663">Pyridoxal phosphate</keyword>
<dbReference type="UniPathway" id="UPA00035">
    <property type="reaction ID" value="UER00044"/>
</dbReference>
<evidence type="ECO:0000256" key="4">
    <source>
        <dbReference type="ARBA" id="ARBA00009982"/>
    </source>
</evidence>
<evidence type="ECO:0000256" key="5">
    <source>
        <dbReference type="ARBA" id="ARBA00011270"/>
    </source>
</evidence>
<keyword evidence="9 12" id="KW-0057">Aromatic amino acid biosynthesis</keyword>
<comment type="subunit">
    <text evidence="5 12">Tetramer of two alpha and two beta chains.</text>
</comment>
<gene>
    <name evidence="13" type="primary">trpB_2</name>
    <name evidence="12" type="synonym">trpB</name>
    <name evidence="13" type="ORF">CB4_03490</name>
</gene>
<dbReference type="Pfam" id="PF00291">
    <property type="entry name" value="PALP"/>
    <property type="match status" value="1"/>
</dbReference>
<dbReference type="PROSITE" id="PS00168">
    <property type="entry name" value="TRP_SYNTHASE_BETA"/>
    <property type="match status" value="1"/>
</dbReference>
<keyword evidence="14" id="KW-1185">Reference proteome</keyword>
<dbReference type="InterPro" id="IPR023026">
    <property type="entry name" value="Trp_synth_beta/beta-like"/>
</dbReference>
<comment type="similarity">
    <text evidence="4 12">Belongs to the TrpB family.</text>
</comment>
<evidence type="ECO:0000256" key="12">
    <source>
        <dbReference type="HAMAP-Rule" id="MF_00133"/>
    </source>
</evidence>
<sequence>MSKVETKKGYFGEFGGSFVPEPLQAALDHLEVAFEQYKDDPEFIEELNYYMKEYVGRPNPLYYAERLTEKLGGAKIYLKREDLNHTGAHKINNVMGQVLLAKRMGVKRVIAETGAGQHGVATATACAMFGMECVVYMGAVDAKRQALNVFRMELLGAQVVAVQDGAQTLKEAVDAALTDYAQNYENTFYLLGSAVGPHPYPTIVRHFQSIIGQEARAQHLEKEGRLPDYVVACVGGGSNAIGLFAPFFNDSDVKIVGVEPGGRGLSTGDHAAPLSAGEPGVLHGFKCYMMKDENGEIASTHSVAAGLDYPGVGPEHSYYKAIGRADYVAIEDQEALAAFHTLSRAEGIIPAIESSHAVAYALKLAPTLSSEQTIIVNVSGRGDKDVQQVFDMMQQKKV</sequence>
<dbReference type="GO" id="GO:0004834">
    <property type="term" value="F:tryptophan synthase activity"/>
    <property type="evidence" value="ECO:0007669"/>
    <property type="project" value="UniProtKB-UniRule"/>
</dbReference>
<evidence type="ECO:0000256" key="1">
    <source>
        <dbReference type="ARBA" id="ARBA00001933"/>
    </source>
</evidence>
<keyword evidence="10 12" id="KW-0456">Lyase</keyword>
<proteinExistence type="inferred from homology"/>
<evidence type="ECO:0000256" key="11">
    <source>
        <dbReference type="ARBA" id="ARBA00049047"/>
    </source>
</evidence>
<organism evidence="13 14">
    <name type="scientific">Aneurinibacillus soli</name>
    <dbReference type="NCBI Taxonomy" id="1500254"/>
    <lineage>
        <taxon>Bacteria</taxon>
        <taxon>Bacillati</taxon>
        <taxon>Bacillota</taxon>
        <taxon>Bacilli</taxon>
        <taxon>Bacillales</taxon>
        <taxon>Paenibacillaceae</taxon>
        <taxon>Aneurinibacillus group</taxon>
        <taxon>Aneurinibacillus</taxon>
    </lineage>
</organism>
<evidence type="ECO:0000313" key="13">
    <source>
        <dbReference type="EMBL" id="BAU29303.1"/>
    </source>
</evidence>
<comment type="cofactor">
    <cofactor evidence="1 12">
        <name>pyridoxal 5'-phosphate</name>
        <dbReference type="ChEBI" id="CHEBI:597326"/>
    </cofactor>
</comment>
<dbReference type="PANTHER" id="PTHR48077:SF3">
    <property type="entry name" value="TRYPTOPHAN SYNTHASE"/>
    <property type="match status" value="1"/>
</dbReference>